<dbReference type="CDD" id="cd03801">
    <property type="entry name" value="GT4_PimA-like"/>
    <property type="match status" value="1"/>
</dbReference>
<organism evidence="2 3">
    <name type="scientific">Aequorivita vitellina</name>
    <dbReference type="NCBI Taxonomy" id="2874475"/>
    <lineage>
        <taxon>Bacteria</taxon>
        <taxon>Pseudomonadati</taxon>
        <taxon>Bacteroidota</taxon>
        <taxon>Flavobacteriia</taxon>
        <taxon>Flavobacteriales</taxon>
        <taxon>Flavobacteriaceae</taxon>
        <taxon>Aequorivita</taxon>
    </lineage>
</organism>
<evidence type="ECO:0000313" key="2">
    <source>
        <dbReference type="EMBL" id="MCG2419896.1"/>
    </source>
</evidence>
<reference evidence="2" key="1">
    <citation type="submission" date="2021-09" db="EMBL/GenBank/DDBJ databases">
        <title>Genome of Aequorivita sp. strain F47161.</title>
        <authorList>
            <person name="Wang Y."/>
        </authorList>
    </citation>
    <scope>NUCLEOTIDE SEQUENCE</scope>
    <source>
        <strain evidence="2">F47161</strain>
    </source>
</reference>
<dbReference type="Pfam" id="PF00534">
    <property type="entry name" value="Glycos_transf_1"/>
    <property type="match status" value="1"/>
</dbReference>
<proteinExistence type="predicted"/>
<gene>
    <name evidence="2" type="ORF">K8089_12770</name>
</gene>
<feature type="domain" description="Glycosyl transferase family 1" evidence="1">
    <location>
        <begin position="164"/>
        <end position="319"/>
    </location>
</feature>
<evidence type="ECO:0000313" key="3">
    <source>
        <dbReference type="Proteomes" id="UP001139461"/>
    </source>
</evidence>
<dbReference type="PANTHER" id="PTHR12526">
    <property type="entry name" value="GLYCOSYLTRANSFERASE"/>
    <property type="match status" value="1"/>
</dbReference>
<dbReference type="Gene3D" id="3.40.50.2000">
    <property type="entry name" value="Glycogen Phosphorylase B"/>
    <property type="match status" value="2"/>
</dbReference>
<sequence length="343" mass="39029">MHQRKKLLYIGNKLVVHGKPPTAIDLLSGKLQEEGYSVITASSKSNRISRMIAMVFITIKNRNIVDFVLIDTYSTQNFYYAVVIGWLCRLFKLPYIPILHGGNLPERLKSNKGFSKSLFGKAYKNVAPSKYILEQFKLQGFKNVVYIPNTLEIKNYPFQFRKSVTPKLLWVRSFSEIYNPLLALEIVEMLKINGHDVSLCMVGPDKDGSMARCKKVALELNLPITFPGILAKDKWVYLSKKYDIFINTTNFDNMPVSVMEAMALGLPVVSTNVGGMSFLIESEIDGVLVPPNNPEMFLNAIEDVCSNATKVEEITKNARIKVEQFDWQKIKHSWMELMRGDEN</sequence>
<dbReference type="InterPro" id="IPR001296">
    <property type="entry name" value="Glyco_trans_1"/>
</dbReference>
<name>A0A9X1QXY0_9FLAO</name>
<accession>A0A9X1QXY0</accession>
<dbReference type="RefSeq" id="WP_237603681.1">
    <property type="nucleotide sequence ID" value="NZ_JAIRBA010000027.1"/>
</dbReference>
<evidence type="ECO:0000259" key="1">
    <source>
        <dbReference type="Pfam" id="PF00534"/>
    </source>
</evidence>
<comment type="caution">
    <text evidence="2">The sequence shown here is derived from an EMBL/GenBank/DDBJ whole genome shotgun (WGS) entry which is preliminary data.</text>
</comment>
<dbReference type="AlphaFoldDB" id="A0A9X1QXY0"/>
<protein>
    <submittedName>
        <fullName evidence="2">Glycosyltransferase family 4 protein</fullName>
    </submittedName>
</protein>
<keyword evidence="3" id="KW-1185">Reference proteome</keyword>
<dbReference type="SUPFAM" id="SSF53756">
    <property type="entry name" value="UDP-Glycosyltransferase/glycogen phosphorylase"/>
    <property type="match status" value="1"/>
</dbReference>
<dbReference type="PANTHER" id="PTHR12526:SF638">
    <property type="entry name" value="SPORE COAT PROTEIN SA"/>
    <property type="match status" value="1"/>
</dbReference>
<dbReference type="EMBL" id="JAIRBA010000027">
    <property type="protein sequence ID" value="MCG2419896.1"/>
    <property type="molecule type" value="Genomic_DNA"/>
</dbReference>
<dbReference type="Proteomes" id="UP001139461">
    <property type="component" value="Unassembled WGS sequence"/>
</dbReference>
<dbReference type="GO" id="GO:0016757">
    <property type="term" value="F:glycosyltransferase activity"/>
    <property type="evidence" value="ECO:0007669"/>
    <property type="project" value="InterPro"/>
</dbReference>